<dbReference type="SMART" id="SM00228">
    <property type="entry name" value="PDZ"/>
    <property type="match status" value="1"/>
</dbReference>
<evidence type="ECO:0000259" key="5">
    <source>
        <dbReference type="SMART" id="SM00228"/>
    </source>
</evidence>
<sequence length="204" mass="22716">MSREALLSLMKRKKDLETQIEQHGLVLRANNIGMNEPLVDDDGYPLSNVDVVAVRNARHAIICLQNDRKAIMKQIENGMTQVFEQERSTNANGQESRQQQQPMEVDDAGVANAPLEPFAVVERVDPGQLADRMGITVGDKVLQVGTVTARNFQTMLQVQSVIQNMQGRSLRLVVRKPNNDKDVVIEVNLTRGSRLGIFMKLIGA</sequence>
<dbReference type="InterPro" id="IPR036034">
    <property type="entry name" value="PDZ_sf"/>
</dbReference>
<reference evidence="7" key="1">
    <citation type="submission" date="2013-03" db="EMBL/GenBank/DDBJ databases">
        <title>The Genome Sequence of Anopheles epiroticus epiroticus2.</title>
        <authorList>
            <consortium name="The Broad Institute Genomics Platform"/>
            <person name="Neafsey D.E."/>
            <person name="Howell P."/>
            <person name="Walker B."/>
            <person name="Young S.K."/>
            <person name="Zeng Q."/>
            <person name="Gargeya S."/>
            <person name="Fitzgerald M."/>
            <person name="Haas B."/>
            <person name="Abouelleil A."/>
            <person name="Allen A.W."/>
            <person name="Alvarado L."/>
            <person name="Arachchi H.M."/>
            <person name="Berlin A.M."/>
            <person name="Chapman S.B."/>
            <person name="Gainer-Dewar J."/>
            <person name="Goldberg J."/>
            <person name="Griggs A."/>
            <person name="Gujja S."/>
            <person name="Hansen M."/>
            <person name="Howarth C."/>
            <person name="Imamovic A."/>
            <person name="Ireland A."/>
            <person name="Larimer J."/>
            <person name="McCowan C."/>
            <person name="Murphy C."/>
            <person name="Pearson M."/>
            <person name="Poon T.W."/>
            <person name="Priest M."/>
            <person name="Roberts A."/>
            <person name="Saif S."/>
            <person name="Shea T."/>
            <person name="Sisk P."/>
            <person name="Sykes S."/>
            <person name="Wortman J."/>
            <person name="Nusbaum C."/>
            <person name="Birren B."/>
        </authorList>
    </citation>
    <scope>NUCLEOTIDE SEQUENCE [LARGE SCALE GENOMIC DNA]</scope>
    <source>
        <strain evidence="7">Epiroticus2</strain>
    </source>
</reference>
<dbReference type="VEuPathDB" id="VectorBase:AEPI002898"/>
<dbReference type="InterPro" id="IPR035269">
    <property type="entry name" value="PSMD9"/>
</dbReference>
<dbReference type="EnsemblMetazoa" id="AEPI002898-RA">
    <property type="protein sequence ID" value="AEPI002898-PA"/>
    <property type="gene ID" value="AEPI002898"/>
</dbReference>
<proteinExistence type="inferred from homology"/>
<comment type="similarity">
    <text evidence="1">Belongs to the proteasome subunit p27 family.</text>
</comment>
<evidence type="ECO:0000256" key="4">
    <source>
        <dbReference type="ARBA" id="ARBA00030007"/>
    </source>
</evidence>
<dbReference type="InterPro" id="IPR001478">
    <property type="entry name" value="PDZ"/>
</dbReference>
<evidence type="ECO:0000256" key="1">
    <source>
        <dbReference type="ARBA" id="ARBA00005256"/>
    </source>
</evidence>
<dbReference type="Pfam" id="PF18265">
    <property type="entry name" value="Nas2_N"/>
    <property type="match status" value="1"/>
</dbReference>
<dbReference type="PANTHER" id="PTHR12651:SF1">
    <property type="entry name" value="26S PROTEASOME NON-ATPASE REGULATORY SUBUNIT 9"/>
    <property type="match status" value="1"/>
</dbReference>
<dbReference type="Gene3D" id="2.30.42.10">
    <property type="match status" value="1"/>
</dbReference>
<dbReference type="Proteomes" id="UP000075885">
    <property type="component" value="Unassembled WGS sequence"/>
</dbReference>
<accession>A0A182P7J5</accession>
<dbReference type="Pfam" id="PF17820">
    <property type="entry name" value="PDZ_6"/>
    <property type="match status" value="1"/>
</dbReference>
<name>A0A182P7J5_9DIPT</name>
<feature type="domain" description="PDZ" evidence="5">
    <location>
        <begin position="106"/>
        <end position="178"/>
    </location>
</feature>
<dbReference type="GO" id="GO:0005737">
    <property type="term" value="C:cytoplasm"/>
    <property type="evidence" value="ECO:0007669"/>
    <property type="project" value="TreeGrafter"/>
</dbReference>
<keyword evidence="7" id="KW-1185">Reference proteome</keyword>
<dbReference type="GO" id="GO:0070682">
    <property type="term" value="P:proteasome regulatory particle assembly"/>
    <property type="evidence" value="ECO:0007669"/>
    <property type="project" value="InterPro"/>
</dbReference>
<dbReference type="STRING" id="199890.A0A182P7J5"/>
<dbReference type="AlphaFoldDB" id="A0A182P7J5"/>
<reference evidence="6" key="2">
    <citation type="submission" date="2020-05" db="UniProtKB">
        <authorList>
            <consortium name="EnsemblMetazoa"/>
        </authorList>
    </citation>
    <scope>IDENTIFICATION</scope>
    <source>
        <strain evidence="6">Epiroticus2</strain>
    </source>
</reference>
<organism evidence="6 7">
    <name type="scientific">Anopheles epiroticus</name>
    <dbReference type="NCBI Taxonomy" id="199890"/>
    <lineage>
        <taxon>Eukaryota</taxon>
        <taxon>Metazoa</taxon>
        <taxon>Ecdysozoa</taxon>
        <taxon>Arthropoda</taxon>
        <taxon>Hexapoda</taxon>
        <taxon>Insecta</taxon>
        <taxon>Pterygota</taxon>
        <taxon>Neoptera</taxon>
        <taxon>Endopterygota</taxon>
        <taxon>Diptera</taxon>
        <taxon>Nematocera</taxon>
        <taxon>Culicoidea</taxon>
        <taxon>Culicidae</taxon>
        <taxon>Anophelinae</taxon>
        <taxon>Anopheles</taxon>
    </lineage>
</organism>
<dbReference type="SUPFAM" id="SSF50156">
    <property type="entry name" value="PDZ domain-like"/>
    <property type="match status" value="1"/>
</dbReference>
<keyword evidence="3" id="KW-0143">Chaperone</keyword>
<dbReference type="InterPro" id="IPR041489">
    <property type="entry name" value="PDZ_6"/>
</dbReference>
<evidence type="ECO:0000256" key="3">
    <source>
        <dbReference type="ARBA" id="ARBA00023186"/>
    </source>
</evidence>
<dbReference type="GO" id="GO:0005634">
    <property type="term" value="C:nucleus"/>
    <property type="evidence" value="ECO:0007669"/>
    <property type="project" value="TreeGrafter"/>
</dbReference>
<protein>
    <recommendedName>
        <fullName evidence="2">26S proteasome non-ATPase regulatory subunit 9</fullName>
    </recommendedName>
    <alternativeName>
        <fullName evidence="4">26S proteasome regulatory subunit p27</fullName>
    </alternativeName>
</protein>
<dbReference type="InterPro" id="IPR040815">
    <property type="entry name" value="Nas2_N"/>
</dbReference>
<evidence type="ECO:0000313" key="6">
    <source>
        <dbReference type="EnsemblMetazoa" id="AEPI002898-PA"/>
    </source>
</evidence>
<evidence type="ECO:0000256" key="2">
    <source>
        <dbReference type="ARBA" id="ARBA00014937"/>
    </source>
</evidence>
<dbReference type="PANTHER" id="PTHR12651">
    <property type="entry name" value="26S PROTEASOME NON-ATPASE REGULATORY SUBUNIT 9"/>
    <property type="match status" value="1"/>
</dbReference>
<dbReference type="Gene3D" id="6.10.140.1710">
    <property type="match status" value="1"/>
</dbReference>
<evidence type="ECO:0000313" key="7">
    <source>
        <dbReference type="Proteomes" id="UP000075885"/>
    </source>
</evidence>